<proteinExistence type="predicted"/>
<dbReference type="Pfam" id="PF20074">
    <property type="entry name" value="DUF6470"/>
    <property type="match status" value="1"/>
</dbReference>
<keyword evidence="2" id="KW-1185">Reference proteome</keyword>
<dbReference type="Proteomes" id="UP000190188">
    <property type="component" value="Unassembled WGS sequence"/>
</dbReference>
<evidence type="ECO:0000313" key="1">
    <source>
        <dbReference type="EMBL" id="OPA75661.1"/>
    </source>
</evidence>
<reference evidence="1 2" key="1">
    <citation type="submission" date="2017-01" db="EMBL/GenBank/DDBJ databases">
        <title>Genome analysis of Paenibacillus selenitrireducens ES3-24.</title>
        <authorList>
            <person name="Xu D."/>
            <person name="Yao R."/>
            <person name="Zheng S."/>
        </authorList>
    </citation>
    <scope>NUCLEOTIDE SEQUENCE [LARGE SCALE GENOMIC DNA]</scope>
    <source>
        <strain evidence="1 2">ES3-24</strain>
    </source>
</reference>
<accession>A0A1T2X6Z6</accession>
<dbReference type="EMBL" id="MSZX01000008">
    <property type="protein sequence ID" value="OPA75661.1"/>
    <property type="molecule type" value="Genomic_DNA"/>
</dbReference>
<protein>
    <submittedName>
        <fullName evidence="1">Uncharacterized protein</fullName>
    </submittedName>
</protein>
<dbReference type="AlphaFoldDB" id="A0A1T2X6Z6"/>
<comment type="caution">
    <text evidence="1">The sequence shown here is derived from an EMBL/GenBank/DDBJ whole genome shotgun (WGS) entry which is preliminary data.</text>
</comment>
<dbReference type="OrthoDB" id="2112831at2"/>
<organism evidence="1 2">
    <name type="scientific">Paenibacillus selenitireducens</name>
    <dbReference type="NCBI Taxonomy" id="1324314"/>
    <lineage>
        <taxon>Bacteria</taxon>
        <taxon>Bacillati</taxon>
        <taxon>Bacillota</taxon>
        <taxon>Bacilli</taxon>
        <taxon>Bacillales</taxon>
        <taxon>Paenibacillaceae</taxon>
        <taxon>Paenibacillus</taxon>
    </lineage>
</organism>
<sequence>MELQRLSIRQTYGKLGMETQNAQQTMESPRGELSIETQQPIIHGNYEPGNLSIDSSAAWNALGVGSHGQWLNLIYSQMDQIALQAIAKQVEDGHRMGDITNKRNAFADIAKKASQGDLEPVNYTTPASVLNVKVQFDPAPYQSEVVQQANINMSYTPQRVNAQYEAGKVNISIREPYSIDIRVTDYSMDWES</sequence>
<evidence type="ECO:0000313" key="2">
    <source>
        <dbReference type="Proteomes" id="UP000190188"/>
    </source>
</evidence>
<dbReference type="RefSeq" id="WP_078500974.1">
    <property type="nucleotide sequence ID" value="NZ_MSZX01000008.1"/>
</dbReference>
<dbReference type="STRING" id="1324314.BVG16_20220"/>
<dbReference type="InterPro" id="IPR045527">
    <property type="entry name" value="DUF6470"/>
</dbReference>
<gene>
    <name evidence="1" type="ORF">BVG16_20220</name>
</gene>
<name>A0A1T2X6Z6_9BACL</name>